<gene>
    <name evidence="1" type="ORF">SDC9_201135</name>
</gene>
<reference evidence="1" key="1">
    <citation type="submission" date="2019-08" db="EMBL/GenBank/DDBJ databases">
        <authorList>
            <person name="Kucharzyk K."/>
            <person name="Murdoch R.W."/>
            <person name="Higgins S."/>
            <person name="Loffler F."/>
        </authorList>
    </citation>
    <scope>NUCLEOTIDE SEQUENCE</scope>
</reference>
<name>A0A645IQ59_9ZZZZ</name>
<comment type="caution">
    <text evidence="1">The sequence shown here is derived from an EMBL/GenBank/DDBJ whole genome shotgun (WGS) entry which is preliminary data.</text>
</comment>
<accession>A0A645IQ59</accession>
<sequence length="44" mass="4971">MVWATQMREGALVNGVSARINTRLMPGDVLRIADVDYRVFFSVD</sequence>
<evidence type="ECO:0000313" key="1">
    <source>
        <dbReference type="EMBL" id="MPN53471.1"/>
    </source>
</evidence>
<organism evidence="1">
    <name type="scientific">bioreactor metagenome</name>
    <dbReference type="NCBI Taxonomy" id="1076179"/>
    <lineage>
        <taxon>unclassified sequences</taxon>
        <taxon>metagenomes</taxon>
        <taxon>ecological metagenomes</taxon>
    </lineage>
</organism>
<proteinExistence type="predicted"/>
<dbReference type="AlphaFoldDB" id="A0A645IQ59"/>
<dbReference type="EMBL" id="VSSQ01120616">
    <property type="protein sequence ID" value="MPN53471.1"/>
    <property type="molecule type" value="Genomic_DNA"/>
</dbReference>
<protein>
    <recommendedName>
        <fullName evidence="2">FHA domain-containing protein</fullName>
    </recommendedName>
</protein>
<evidence type="ECO:0008006" key="2">
    <source>
        <dbReference type="Google" id="ProtNLM"/>
    </source>
</evidence>